<dbReference type="InterPro" id="IPR051046">
    <property type="entry name" value="MurCDEF_CellWall_CoF430Synth"/>
</dbReference>
<dbReference type="Pfam" id="PF08245">
    <property type="entry name" value="Mur_ligase_M"/>
    <property type="match status" value="1"/>
</dbReference>
<dbReference type="Gene3D" id="3.90.190.20">
    <property type="entry name" value="Mur ligase, C-terminal domain"/>
    <property type="match status" value="1"/>
</dbReference>
<evidence type="ECO:0000256" key="2">
    <source>
        <dbReference type="ARBA" id="ARBA00022741"/>
    </source>
</evidence>
<reference evidence="6 7" key="1">
    <citation type="submission" date="2019-09" db="EMBL/GenBank/DDBJ databases">
        <authorList>
            <person name="Silva M."/>
            <person name="Pereira G."/>
            <person name="Lopes-Da-Costa L."/>
            <person name="Silva E."/>
        </authorList>
    </citation>
    <scope>NUCLEOTIDE SEQUENCE [LARGE SCALE GENOMIC DNA]</scope>
    <source>
        <strain evidence="6 7">FMV-PI01</strain>
    </source>
</reference>
<dbReference type="EMBL" id="VWSJ01000025">
    <property type="protein sequence ID" value="MSN96800.1"/>
    <property type="molecule type" value="Genomic_DNA"/>
</dbReference>
<dbReference type="Proteomes" id="UP000476338">
    <property type="component" value="Unassembled WGS sequence"/>
</dbReference>
<feature type="transmembrane region" description="Helical" evidence="4">
    <location>
        <begin position="41"/>
        <end position="58"/>
    </location>
</feature>
<organism evidence="6 7">
    <name type="scientific">Campylobacter portucalensis</name>
    <dbReference type="NCBI Taxonomy" id="2608384"/>
    <lineage>
        <taxon>Bacteria</taxon>
        <taxon>Pseudomonadati</taxon>
        <taxon>Campylobacterota</taxon>
        <taxon>Epsilonproteobacteria</taxon>
        <taxon>Campylobacterales</taxon>
        <taxon>Campylobacteraceae</taxon>
        <taxon>Campylobacter</taxon>
    </lineage>
</organism>
<keyword evidence="2" id="KW-0547">Nucleotide-binding</keyword>
<dbReference type="InterPro" id="IPR036565">
    <property type="entry name" value="Mur-like_cat_sf"/>
</dbReference>
<sequence>MEILKLTTYFLFVLSLCFYLITSFQWFSYKIERVIFHFTKPIWHIWFFVVPIILYFGLNFLNKNLFYIYFYLINIPILFFWHKKLDKKLVFTQRVKFFFIISCLATIFCGILLFKKTEFLPVFLPIIISFTISFIFEDYKTKFFIKTATKKLATMQNLTIIEITASYGKTSIKNFLYQILKDDFKCYKTPRSVNTLMGLVKDINENLSLDTQIYIAEAGARKNGDIAEITKFLKPNIVIVGEVGEQHIEYFKTIENIKKTKLEALNSPNLKAAFIHSSTDKKEDDKSKIYDLNLIDIKANLYGIKFKMKFDDEIYQFKAPILGKFNAYNLAACINVAKYLGMDINNIIKKVSNLKSVEHRLQKIEAKGKFIIDDSFNGNFEGMSKSYELVSQYEGKKVIITPGIVEATKEMNEALAKKINEIFDLIIITGSLNAEIFKNIIDENKLIILKDKRYLTKILGEKTKAGDLILFSNDAPSFI</sequence>
<dbReference type="SUPFAM" id="SSF53623">
    <property type="entry name" value="MurD-like peptide ligases, catalytic domain"/>
    <property type="match status" value="1"/>
</dbReference>
<feature type="transmembrane region" description="Helical" evidence="4">
    <location>
        <begin position="94"/>
        <end position="113"/>
    </location>
</feature>
<proteinExistence type="predicted"/>
<dbReference type="GO" id="GO:0005524">
    <property type="term" value="F:ATP binding"/>
    <property type="evidence" value="ECO:0007669"/>
    <property type="project" value="UniProtKB-KW"/>
</dbReference>
<dbReference type="InterPro" id="IPR013221">
    <property type="entry name" value="Mur_ligase_cen"/>
</dbReference>
<dbReference type="GO" id="GO:0016881">
    <property type="term" value="F:acid-amino acid ligase activity"/>
    <property type="evidence" value="ECO:0007669"/>
    <property type="project" value="InterPro"/>
</dbReference>
<evidence type="ECO:0000313" key="6">
    <source>
        <dbReference type="EMBL" id="MSN96800.1"/>
    </source>
</evidence>
<dbReference type="SUPFAM" id="SSF53244">
    <property type="entry name" value="MurD-like peptide ligases, peptide-binding domain"/>
    <property type="match status" value="1"/>
</dbReference>
<keyword evidence="4" id="KW-0472">Membrane</keyword>
<keyword evidence="4" id="KW-1133">Transmembrane helix</keyword>
<evidence type="ECO:0000313" key="7">
    <source>
        <dbReference type="Proteomes" id="UP000476338"/>
    </source>
</evidence>
<name>A0A6L5WHX8_9BACT</name>
<protein>
    <submittedName>
        <fullName evidence="6">UDP-N-acetylmuramoyl-tripeptide--D-alanyl-D-alanine ligase</fullName>
    </submittedName>
</protein>
<gene>
    <name evidence="6" type="ORF">F1B92_06430</name>
</gene>
<accession>A0A6L5WHX8</accession>
<dbReference type="InterPro" id="IPR036615">
    <property type="entry name" value="Mur_ligase_C_dom_sf"/>
</dbReference>
<dbReference type="AlphaFoldDB" id="A0A6L5WHX8"/>
<keyword evidence="1 6" id="KW-0436">Ligase</keyword>
<feature type="transmembrane region" description="Helical" evidence="4">
    <location>
        <begin position="64"/>
        <end position="82"/>
    </location>
</feature>
<dbReference type="PANTHER" id="PTHR43024:SF1">
    <property type="entry name" value="UDP-N-ACETYLMURAMOYL-TRIPEPTIDE--D-ALANYL-D-ALANINE LIGASE"/>
    <property type="match status" value="1"/>
</dbReference>
<dbReference type="Gene3D" id="3.40.1190.10">
    <property type="entry name" value="Mur-like, catalytic domain"/>
    <property type="match status" value="1"/>
</dbReference>
<comment type="caution">
    <text evidence="6">The sequence shown here is derived from an EMBL/GenBank/DDBJ whole genome shotgun (WGS) entry which is preliminary data.</text>
</comment>
<keyword evidence="7" id="KW-1185">Reference proteome</keyword>
<feature type="domain" description="Mur ligase central" evidence="5">
    <location>
        <begin position="163"/>
        <end position="337"/>
    </location>
</feature>
<evidence type="ECO:0000256" key="4">
    <source>
        <dbReference type="SAM" id="Phobius"/>
    </source>
</evidence>
<keyword evidence="3" id="KW-0067">ATP-binding</keyword>
<reference evidence="6 7" key="2">
    <citation type="submission" date="2020-03" db="EMBL/GenBank/DDBJ databases">
        <title>Campylobacter portucalensis sp. nov., a new species of Campylobacter isolated from the reproductive tract of bulls.</title>
        <authorList>
            <person name="Silva M.F."/>
            <person name="Pereira G."/>
            <person name="Carneiro C."/>
            <person name="Hemphill A."/>
            <person name="Mateus L."/>
            <person name="Lopes-Da-Costa L."/>
            <person name="Silva E."/>
        </authorList>
    </citation>
    <scope>NUCLEOTIDE SEQUENCE [LARGE SCALE GENOMIC DNA]</scope>
    <source>
        <strain evidence="6 7">FMV-PI01</strain>
    </source>
</reference>
<keyword evidence="4" id="KW-0812">Transmembrane</keyword>
<evidence type="ECO:0000259" key="5">
    <source>
        <dbReference type="Pfam" id="PF08245"/>
    </source>
</evidence>
<evidence type="ECO:0000256" key="1">
    <source>
        <dbReference type="ARBA" id="ARBA00022598"/>
    </source>
</evidence>
<feature type="transmembrane region" description="Helical" evidence="4">
    <location>
        <begin position="6"/>
        <end position="29"/>
    </location>
</feature>
<feature type="transmembrane region" description="Helical" evidence="4">
    <location>
        <begin position="119"/>
        <end position="136"/>
    </location>
</feature>
<evidence type="ECO:0000256" key="3">
    <source>
        <dbReference type="ARBA" id="ARBA00022840"/>
    </source>
</evidence>
<dbReference type="PANTHER" id="PTHR43024">
    <property type="entry name" value="UDP-N-ACETYLMURAMOYL-TRIPEPTIDE--D-ALANYL-D-ALANINE LIGASE"/>
    <property type="match status" value="1"/>
</dbReference>